<dbReference type="SUPFAM" id="SSF160631">
    <property type="entry name" value="SMI1/KNR4-like"/>
    <property type="match status" value="1"/>
</dbReference>
<proteinExistence type="predicted"/>
<evidence type="ECO:0000313" key="2">
    <source>
        <dbReference type="EMBL" id="QEV42448.1"/>
    </source>
</evidence>
<evidence type="ECO:0000313" key="4">
    <source>
        <dbReference type="Proteomes" id="UP000325763"/>
    </source>
</evidence>
<organism evidence="1 3">
    <name type="scientific">Streptomyces nodosus</name>
    <dbReference type="NCBI Taxonomy" id="40318"/>
    <lineage>
        <taxon>Bacteria</taxon>
        <taxon>Bacillati</taxon>
        <taxon>Actinomycetota</taxon>
        <taxon>Actinomycetes</taxon>
        <taxon>Kitasatosporales</taxon>
        <taxon>Streptomycetaceae</taxon>
        <taxon>Streptomyces</taxon>
    </lineage>
</organism>
<dbReference type="Proteomes" id="UP000325763">
    <property type="component" value="Chromosome"/>
</dbReference>
<reference evidence="1 3" key="2">
    <citation type="journal article" date="2016" name="Appl. Microbiol. Biotechnol.">
        <title>Exploiting the genome sequence of Streptomyces nodosus for enhanced antibiotic production.</title>
        <authorList>
            <person name="Sweeney P."/>
            <person name="Murphy C.D."/>
            <person name="Caffrey P."/>
        </authorList>
    </citation>
    <scope>NUCLEOTIDE SEQUENCE [LARGE SCALE GENOMIC DNA]</scope>
    <source>
        <strain evidence="1 3">ATCC 14899</strain>
    </source>
</reference>
<sequence>MTDYLPAVMAMLGQAQNRYANPSAWDRLHAELGIRLPTDYQTLVDAYAPIQLNGHLSLPHPATTRWNLGDWIRDTARAWSEVSWEDLDPDEDPRLLFGLTELSFGTRNGLWPIASTDRGETLFLMAADGMLSGILVEDGEGGWAQYEMSFAEWLYRYLVGEDMAGPNTSAFYPGPVQLRRLPMTADERPERWSGPERGM</sequence>
<accession>A0A0B5DUT8</accession>
<dbReference type="InterPro" id="IPR037883">
    <property type="entry name" value="Knr4/Smi1-like_sf"/>
</dbReference>
<evidence type="ECO:0000313" key="3">
    <source>
        <dbReference type="Proteomes" id="UP000031526"/>
    </source>
</evidence>
<dbReference type="EMBL" id="CP009313">
    <property type="protein sequence ID" value="AJE43947.1"/>
    <property type="molecule type" value="Genomic_DNA"/>
</dbReference>
<protein>
    <submittedName>
        <fullName evidence="2">SMI1/KNR4 family protein</fullName>
    </submittedName>
</protein>
<dbReference type="EMBL" id="CP023747">
    <property type="protein sequence ID" value="QEV42448.1"/>
    <property type="molecule type" value="Genomic_DNA"/>
</dbReference>
<dbReference type="HOGENOM" id="CLU_1420728_0_0_11"/>
<reference evidence="3" key="1">
    <citation type="submission" date="2014-09" db="EMBL/GenBank/DDBJ databases">
        <title>Sequence of the Streptomyces nodosus genome.</title>
        <authorList>
            <person name="Sweeney P."/>
            <person name="Stephens N."/>
            <person name="Murphy C."/>
            <person name="Caffrey P."/>
        </authorList>
    </citation>
    <scope>NUCLEOTIDE SEQUENCE [LARGE SCALE GENOMIC DNA]</scope>
    <source>
        <strain evidence="3">ATCC 14899</strain>
    </source>
</reference>
<gene>
    <name evidence="2" type="ORF">CP978_31415</name>
    <name evidence="1" type="ORF">SNOD_31100</name>
</gene>
<keyword evidence="3" id="KW-1185">Reference proteome</keyword>
<dbReference type="KEGG" id="snq:CP978_31415"/>
<name>A0A0B5DUT8_9ACTN</name>
<dbReference type="Proteomes" id="UP000031526">
    <property type="component" value="Chromosome"/>
</dbReference>
<dbReference type="AlphaFoldDB" id="A0A0B5DUT8"/>
<reference evidence="2 4" key="3">
    <citation type="submission" date="2017-09" db="EMBL/GenBank/DDBJ databases">
        <title>Streptomyces genome completion.</title>
        <authorList>
            <person name="Lee N."/>
            <person name="Cho B.-K."/>
        </authorList>
    </citation>
    <scope>NUCLEOTIDE SEQUENCE [LARGE SCALE GENOMIC DNA]</scope>
    <source>
        <strain evidence="2 4">ATCC 14899</strain>
    </source>
</reference>
<evidence type="ECO:0000313" key="1">
    <source>
        <dbReference type="EMBL" id="AJE43947.1"/>
    </source>
</evidence>
<dbReference type="RefSeq" id="WP_043446554.1">
    <property type="nucleotide sequence ID" value="NZ_CP009313.1"/>
</dbReference>
<dbReference type="OrthoDB" id="4253746at2"/>